<evidence type="ECO:0000313" key="6">
    <source>
        <dbReference type="Proteomes" id="UP001017257"/>
    </source>
</evidence>
<keyword evidence="2" id="KW-0813">Transport</keyword>
<evidence type="ECO:0000256" key="4">
    <source>
        <dbReference type="ARBA" id="ARBA00022764"/>
    </source>
</evidence>
<evidence type="ECO:0000256" key="2">
    <source>
        <dbReference type="ARBA" id="ARBA00022448"/>
    </source>
</evidence>
<dbReference type="EMBL" id="CP102845">
    <property type="protein sequence ID" value="UVF21568.1"/>
    <property type="molecule type" value="Genomic_DNA"/>
</dbReference>
<dbReference type="Pfam" id="PF01547">
    <property type="entry name" value="SBP_bac_1"/>
    <property type="match status" value="1"/>
</dbReference>
<dbReference type="PANTHER" id="PTHR30061:SF50">
    <property type="entry name" value="MALTOSE_MALTODEXTRIN-BINDING PERIPLASMIC PROTEIN"/>
    <property type="match status" value="1"/>
</dbReference>
<reference evidence="5" key="1">
    <citation type="submission" date="2022-08" db="EMBL/GenBank/DDBJ databases">
        <title>Microvirga terrae sp. nov., isolated from soil.</title>
        <authorList>
            <person name="Kim K.H."/>
            <person name="Seo Y.L."/>
            <person name="Kim J.M."/>
            <person name="Lee J.K."/>
            <person name="Han D.M."/>
            <person name="Jeon C.O."/>
        </authorList>
    </citation>
    <scope>NUCLEOTIDE SEQUENCE</scope>
    <source>
        <strain evidence="5">R24</strain>
    </source>
</reference>
<evidence type="ECO:0000256" key="3">
    <source>
        <dbReference type="ARBA" id="ARBA00022729"/>
    </source>
</evidence>
<evidence type="ECO:0000256" key="1">
    <source>
        <dbReference type="ARBA" id="ARBA00008520"/>
    </source>
</evidence>
<protein>
    <submittedName>
        <fullName evidence="5">Sugar ABC transporter substrate-binding protein</fullName>
    </submittedName>
</protein>
<comment type="similarity">
    <text evidence="1">Belongs to the bacterial solute-binding protein 1 family.</text>
</comment>
<dbReference type="PANTHER" id="PTHR30061">
    <property type="entry name" value="MALTOSE-BINDING PERIPLASMIC PROTEIN"/>
    <property type="match status" value="1"/>
</dbReference>
<keyword evidence="6" id="KW-1185">Reference proteome</keyword>
<accession>A0ABY5RX20</accession>
<dbReference type="RefSeq" id="WP_259060545.1">
    <property type="nucleotide sequence ID" value="NZ_CP102845.1"/>
</dbReference>
<keyword evidence="4" id="KW-0574">Periplasm</keyword>
<dbReference type="Proteomes" id="UP001017257">
    <property type="component" value="Chromosome"/>
</dbReference>
<organism evidence="5 6">
    <name type="scientific">Microvirga terrae</name>
    <dbReference type="NCBI Taxonomy" id="2740529"/>
    <lineage>
        <taxon>Bacteria</taxon>
        <taxon>Pseudomonadati</taxon>
        <taxon>Pseudomonadota</taxon>
        <taxon>Alphaproteobacteria</taxon>
        <taxon>Hyphomicrobiales</taxon>
        <taxon>Methylobacteriaceae</taxon>
        <taxon>Microvirga</taxon>
    </lineage>
</organism>
<evidence type="ECO:0000313" key="5">
    <source>
        <dbReference type="EMBL" id="UVF21568.1"/>
    </source>
</evidence>
<keyword evidence="3" id="KW-0732">Signal</keyword>
<proteinExistence type="inferred from homology"/>
<dbReference type="InterPro" id="IPR006059">
    <property type="entry name" value="SBP"/>
</dbReference>
<dbReference type="CDD" id="cd13585">
    <property type="entry name" value="PBP2_TMBP_like"/>
    <property type="match status" value="1"/>
</dbReference>
<sequence>MRIRTMMQGCFLQGGEKMKKSKRSGVLLAASMLALSAGNCLAGDVIWWTPNWGEARARDLADKFMKANPDTKIKIEVTTSDGLPQRVLTTLQSGAAPDLIEVQHGWVNGYAQNNLVIPLDDTLQDRGDYVPAALDYVTWNGKLWAIPYRIETLAVIYNKGHFKEAGLDPEKPPQTWDEFVKTATALTRGGRFGFAVTGGGEVGNTIFRSLPFIWMNGGDIISKDAKTALINKPEAVEAVKFYTDFYKKKISPTSTLENDGIANRRLFIAEKVSMYQAGQFDLASILKENSKIDIGVMQIPHPQGKNTAAILGGWSFIVPKSAKNPTETKKFIQFLNTPENQGYFTDTFPARVSSMKLPRFDEPILAGYKAMLPYGRPAPSHKNWVQITQAYFNNVQGIMLGKEEPQEAMDNAADDIQSLLDE</sequence>
<gene>
    <name evidence="5" type="ORF">HPT29_010815</name>
</gene>
<dbReference type="Gene3D" id="3.40.190.10">
    <property type="entry name" value="Periplasmic binding protein-like II"/>
    <property type="match status" value="2"/>
</dbReference>
<dbReference type="SUPFAM" id="SSF53850">
    <property type="entry name" value="Periplasmic binding protein-like II"/>
    <property type="match status" value="1"/>
</dbReference>
<name>A0ABY5RX20_9HYPH</name>